<keyword evidence="1" id="KW-1133">Transmembrane helix</keyword>
<keyword evidence="3" id="KW-1185">Reference proteome</keyword>
<comment type="caution">
    <text evidence="2">The sequence shown here is derived from an EMBL/GenBank/DDBJ whole genome shotgun (WGS) entry which is preliminary data.</text>
</comment>
<proteinExistence type="predicted"/>
<organism evidence="2 3">
    <name type="scientific">Allopontixanthobacter confluentis</name>
    <dbReference type="NCBI Taxonomy" id="1849021"/>
    <lineage>
        <taxon>Bacteria</taxon>
        <taxon>Pseudomonadati</taxon>
        <taxon>Pseudomonadota</taxon>
        <taxon>Alphaproteobacteria</taxon>
        <taxon>Sphingomonadales</taxon>
        <taxon>Erythrobacteraceae</taxon>
        <taxon>Allopontixanthobacter</taxon>
    </lineage>
</organism>
<dbReference type="Proteomes" id="UP000473531">
    <property type="component" value="Unassembled WGS sequence"/>
</dbReference>
<sequence>MIWIPIIALAAAAFGMAVFATRLPRSAWALFAAALMFGMAGYALQGSPSMAGAPKLPTADNGDANFAMVDARRQMFDPNSVPSRYVTVADGFARRGQFEDAAGLLSGAVSQNPNDGEAWLALANALVEHANGTLTPASLYAYGQAEKVLPGHPGAPYFLGVALIRSGKPVDARELWAQTLAETPQDAPWRPQLEERLARLDELLDQIASQ</sequence>
<evidence type="ECO:0000256" key="1">
    <source>
        <dbReference type="SAM" id="Phobius"/>
    </source>
</evidence>
<keyword evidence="1" id="KW-0472">Membrane</keyword>
<dbReference type="OrthoDB" id="7390129at2"/>
<dbReference type="EMBL" id="WTYU01000001">
    <property type="protein sequence ID" value="MXP13830.1"/>
    <property type="molecule type" value="Genomic_DNA"/>
</dbReference>
<keyword evidence="1" id="KW-0812">Transmembrane</keyword>
<dbReference type="SUPFAM" id="SSF48452">
    <property type="entry name" value="TPR-like"/>
    <property type="match status" value="1"/>
</dbReference>
<reference evidence="2 3" key="1">
    <citation type="submission" date="2019-12" db="EMBL/GenBank/DDBJ databases">
        <title>Genomic-based taxomic classification of the family Erythrobacteraceae.</title>
        <authorList>
            <person name="Xu L."/>
        </authorList>
    </citation>
    <scope>NUCLEOTIDE SEQUENCE [LARGE SCALE GENOMIC DNA]</scope>
    <source>
        <strain evidence="2 3">KCTC 52259</strain>
    </source>
</reference>
<protein>
    <submittedName>
        <fullName evidence="2">Tetratricopeptide repeat protein</fullName>
    </submittedName>
</protein>
<evidence type="ECO:0000313" key="2">
    <source>
        <dbReference type="EMBL" id="MXP13830.1"/>
    </source>
</evidence>
<evidence type="ECO:0000313" key="3">
    <source>
        <dbReference type="Proteomes" id="UP000473531"/>
    </source>
</evidence>
<dbReference type="RefSeq" id="WP_160600066.1">
    <property type="nucleotide sequence ID" value="NZ_WTYU01000001.1"/>
</dbReference>
<name>A0A6L7GE28_9SPHN</name>
<dbReference type="Pfam" id="PF13428">
    <property type="entry name" value="TPR_14"/>
    <property type="match status" value="1"/>
</dbReference>
<dbReference type="InterPro" id="IPR011990">
    <property type="entry name" value="TPR-like_helical_dom_sf"/>
</dbReference>
<dbReference type="Gene3D" id="1.25.40.10">
    <property type="entry name" value="Tetratricopeptide repeat domain"/>
    <property type="match status" value="1"/>
</dbReference>
<accession>A0A6L7GE28</accession>
<dbReference type="AlphaFoldDB" id="A0A6L7GE28"/>
<feature type="transmembrane region" description="Helical" evidence="1">
    <location>
        <begin position="27"/>
        <end position="44"/>
    </location>
</feature>
<gene>
    <name evidence="2" type="ORF">GRI44_03575</name>
</gene>